<dbReference type="Gene3D" id="1.10.287.130">
    <property type="match status" value="1"/>
</dbReference>
<dbReference type="Pfam" id="PF02518">
    <property type="entry name" value="HATPase_c"/>
    <property type="match status" value="1"/>
</dbReference>
<dbReference type="InterPro" id="IPR004358">
    <property type="entry name" value="Sig_transdc_His_kin-like_C"/>
</dbReference>
<dbReference type="AlphaFoldDB" id="A0A7X1PKD5"/>
<dbReference type="NCBIfam" id="TIGR00229">
    <property type="entry name" value="sensory_box"/>
    <property type="match status" value="1"/>
</dbReference>
<dbReference type="CDD" id="cd00082">
    <property type="entry name" value="HisKA"/>
    <property type="match status" value="1"/>
</dbReference>
<dbReference type="SUPFAM" id="SSF47384">
    <property type="entry name" value="Homodimeric domain of signal transducing histidine kinase"/>
    <property type="match status" value="1"/>
</dbReference>
<dbReference type="SMART" id="SM00388">
    <property type="entry name" value="HisKA"/>
    <property type="match status" value="1"/>
</dbReference>
<dbReference type="PRINTS" id="PR00344">
    <property type="entry name" value="BCTRLSENSOR"/>
</dbReference>
<dbReference type="InterPro" id="IPR003594">
    <property type="entry name" value="HATPase_dom"/>
</dbReference>
<dbReference type="SMART" id="SM00387">
    <property type="entry name" value="HATPase_c"/>
    <property type="match status" value="1"/>
</dbReference>
<dbReference type="InterPro" id="IPR036890">
    <property type="entry name" value="HATPase_C_sf"/>
</dbReference>
<dbReference type="EC" id="2.7.13.3" evidence="2"/>
<dbReference type="InterPro" id="IPR035965">
    <property type="entry name" value="PAS-like_dom_sf"/>
</dbReference>
<evidence type="ECO:0000256" key="4">
    <source>
        <dbReference type="ARBA" id="ARBA00022679"/>
    </source>
</evidence>
<keyword evidence="7" id="KW-0175">Coiled coil</keyword>
<dbReference type="InterPro" id="IPR000014">
    <property type="entry name" value="PAS"/>
</dbReference>
<dbReference type="RefSeq" id="WP_152897397.1">
    <property type="nucleotide sequence ID" value="NZ_WHUV01000002.1"/>
</dbReference>
<comment type="caution">
    <text evidence="9">The sequence shown here is derived from an EMBL/GenBank/DDBJ whole genome shotgun (WGS) entry which is preliminary data.</text>
</comment>
<gene>
    <name evidence="9" type="ORF">GDH07_09935</name>
</gene>
<evidence type="ECO:0000256" key="2">
    <source>
        <dbReference type="ARBA" id="ARBA00012438"/>
    </source>
</evidence>
<proteinExistence type="predicted"/>
<dbReference type="InterPro" id="IPR050736">
    <property type="entry name" value="Sensor_HK_Regulatory"/>
</dbReference>
<name>A0A7X1PKD5_9PSED</name>
<keyword evidence="5" id="KW-0418">Kinase</keyword>
<evidence type="ECO:0000256" key="7">
    <source>
        <dbReference type="SAM" id="Coils"/>
    </source>
</evidence>
<evidence type="ECO:0000256" key="3">
    <source>
        <dbReference type="ARBA" id="ARBA00022553"/>
    </source>
</evidence>
<dbReference type="CDD" id="cd00130">
    <property type="entry name" value="PAS"/>
    <property type="match status" value="1"/>
</dbReference>
<dbReference type="Gene3D" id="3.30.450.20">
    <property type="entry name" value="PAS domain"/>
    <property type="match status" value="1"/>
</dbReference>
<evidence type="ECO:0000256" key="6">
    <source>
        <dbReference type="ARBA" id="ARBA00023012"/>
    </source>
</evidence>
<dbReference type="PANTHER" id="PTHR43711:SF1">
    <property type="entry name" value="HISTIDINE KINASE 1"/>
    <property type="match status" value="1"/>
</dbReference>
<comment type="catalytic activity">
    <reaction evidence="1">
        <text>ATP + protein L-histidine = ADP + protein N-phospho-L-histidine.</text>
        <dbReference type="EC" id="2.7.13.3"/>
    </reaction>
</comment>
<evidence type="ECO:0000313" key="9">
    <source>
        <dbReference type="EMBL" id="MQA53630.1"/>
    </source>
</evidence>
<evidence type="ECO:0000313" key="10">
    <source>
        <dbReference type="Proteomes" id="UP000486534"/>
    </source>
</evidence>
<reference evidence="9 10" key="1">
    <citation type="submission" date="2019-10" db="EMBL/GenBank/DDBJ databases">
        <title>Pseudomonas dajingensis sp. nov., isolated from the profound head ulcers of farmed Murray cod (Maccullochella peelii peelii).</title>
        <authorList>
            <person name="Liu Y."/>
        </authorList>
    </citation>
    <scope>NUCLEOTIDE SEQUENCE [LARGE SCALE GENOMIC DNA]</scope>
    <source>
        <strain evidence="9 10">MC042</strain>
    </source>
</reference>
<dbReference type="EMBL" id="WHUV01000002">
    <property type="protein sequence ID" value="MQA53630.1"/>
    <property type="molecule type" value="Genomic_DNA"/>
</dbReference>
<dbReference type="Proteomes" id="UP000486534">
    <property type="component" value="Unassembled WGS sequence"/>
</dbReference>
<dbReference type="InterPro" id="IPR003661">
    <property type="entry name" value="HisK_dim/P_dom"/>
</dbReference>
<dbReference type="InterPro" id="IPR005467">
    <property type="entry name" value="His_kinase_dom"/>
</dbReference>
<evidence type="ECO:0000259" key="8">
    <source>
        <dbReference type="PROSITE" id="PS50109"/>
    </source>
</evidence>
<feature type="coiled-coil region" evidence="7">
    <location>
        <begin position="120"/>
        <end position="154"/>
    </location>
</feature>
<dbReference type="SUPFAM" id="SSF55785">
    <property type="entry name" value="PYP-like sensor domain (PAS domain)"/>
    <property type="match status" value="1"/>
</dbReference>
<dbReference type="InterPro" id="IPR036097">
    <property type="entry name" value="HisK_dim/P_sf"/>
</dbReference>
<dbReference type="Gene3D" id="3.30.565.10">
    <property type="entry name" value="Histidine kinase-like ATPase, C-terminal domain"/>
    <property type="match status" value="1"/>
</dbReference>
<dbReference type="GO" id="GO:0000155">
    <property type="term" value="F:phosphorelay sensor kinase activity"/>
    <property type="evidence" value="ECO:0007669"/>
    <property type="project" value="InterPro"/>
</dbReference>
<keyword evidence="6" id="KW-0902">Two-component regulatory system</keyword>
<protein>
    <recommendedName>
        <fullName evidence="2">histidine kinase</fullName>
        <ecNumber evidence="2">2.7.13.3</ecNumber>
    </recommendedName>
</protein>
<accession>A0A7X1PKD5</accession>
<feature type="domain" description="Histidine kinase" evidence="8">
    <location>
        <begin position="175"/>
        <end position="388"/>
    </location>
</feature>
<dbReference type="PANTHER" id="PTHR43711">
    <property type="entry name" value="TWO-COMPONENT HISTIDINE KINASE"/>
    <property type="match status" value="1"/>
</dbReference>
<dbReference type="Pfam" id="PF00512">
    <property type="entry name" value="HisKA"/>
    <property type="match status" value="1"/>
</dbReference>
<keyword evidence="4" id="KW-0808">Transferase</keyword>
<evidence type="ECO:0000256" key="5">
    <source>
        <dbReference type="ARBA" id="ARBA00022777"/>
    </source>
</evidence>
<evidence type="ECO:0000256" key="1">
    <source>
        <dbReference type="ARBA" id="ARBA00000085"/>
    </source>
</evidence>
<sequence>MDDPLLFCVEPLFEEAPCGLVVMAEDGTLLRCNQTLCNWLGYDQASLDARPFEQLLTAGSRLFQRTHWIPLMKMQGSVAEVKLELVHRDGHVISVFLNGVRRETAEGVRYQLALFGTTERDRYERALLAARQRAEELLAQKISAETALQQAKAELAAAYESSQRRAAFAELMVAIASHDLKTPMTAIKMATQLLEQHAHTDKAHRLLSSISQSAERAQRMIVDLLDFASVRIGQGISIRRRPVDVVQTVEQCLSELRVAFGNADIRYLSRGRGEFTLDQDRLQQMIGNLVANSVAYGDLGFPITLTTDLSEQGAIITVHNHGPAIAEDVLATLFEPMVRATEQQDSLRSVGLGLFIVRQIVEAHDGSVSVTSSAVYGTRFSIHLPAGAGPD</sequence>
<organism evidence="9 10">
    <name type="scientific">Pseudomonas piscis</name>
    <dbReference type="NCBI Taxonomy" id="2614538"/>
    <lineage>
        <taxon>Bacteria</taxon>
        <taxon>Pseudomonadati</taxon>
        <taxon>Pseudomonadota</taxon>
        <taxon>Gammaproteobacteria</taxon>
        <taxon>Pseudomonadales</taxon>
        <taxon>Pseudomonadaceae</taxon>
        <taxon>Pseudomonas</taxon>
    </lineage>
</organism>
<dbReference type="PROSITE" id="PS50109">
    <property type="entry name" value="HIS_KIN"/>
    <property type="match status" value="1"/>
</dbReference>
<keyword evidence="3" id="KW-0597">Phosphoprotein</keyword>
<dbReference type="SUPFAM" id="SSF55874">
    <property type="entry name" value="ATPase domain of HSP90 chaperone/DNA topoisomerase II/histidine kinase"/>
    <property type="match status" value="1"/>
</dbReference>